<dbReference type="Gene3D" id="1.10.3260.10">
    <property type="entry name" value="DNA ligase, ATP-dependent, N-terminal domain"/>
    <property type="match status" value="2"/>
</dbReference>
<evidence type="ECO:0000256" key="2">
    <source>
        <dbReference type="ARBA" id="ARBA00022598"/>
    </source>
</evidence>
<dbReference type="GO" id="GO:0006281">
    <property type="term" value="P:DNA repair"/>
    <property type="evidence" value="ECO:0007669"/>
    <property type="project" value="UniProtKB-KW"/>
</dbReference>
<dbReference type="AlphaFoldDB" id="A0ABD2ZHX6"/>
<comment type="caution">
    <text evidence="6">The sequence shown here is derived from an EMBL/GenBank/DDBJ whole genome shotgun (WGS) entry which is preliminary data.</text>
</comment>
<evidence type="ECO:0000313" key="6">
    <source>
        <dbReference type="EMBL" id="KAL3518441.1"/>
    </source>
</evidence>
<dbReference type="Proteomes" id="UP001630127">
    <property type="component" value="Unassembled WGS sequence"/>
</dbReference>
<dbReference type="EMBL" id="JBJUIK010000009">
    <property type="protein sequence ID" value="KAL3518441.1"/>
    <property type="molecule type" value="Genomic_DNA"/>
</dbReference>
<evidence type="ECO:0000256" key="3">
    <source>
        <dbReference type="ARBA" id="ARBA00022763"/>
    </source>
</evidence>
<dbReference type="PANTHER" id="PTHR45674">
    <property type="entry name" value="DNA LIGASE 1/3 FAMILY MEMBER"/>
    <property type="match status" value="1"/>
</dbReference>
<accession>A0ABD2ZHX6</accession>
<evidence type="ECO:0000256" key="1">
    <source>
        <dbReference type="ARBA" id="ARBA00007572"/>
    </source>
</evidence>
<name>A0ABD2ZHX6_9GENT</name>
<evidence type="ECO:0000256" key="5">
    <source>
        <dbReference type="ARBA" id="ARBA00023204"/>
    </source>
</evidence>
<dbReference type="GO" id="GO:0006310">
    <property type="term" value="P:DNA recombination"/>
    <property type="evidence" value="ECO:0007669"/>
    <property type="project" value="UniProtKB-KW"/>
</dbReference>
<keyword evidence="3" id="KW-0227">DNA damage</keyword>
<dbReference type="PANTHER" id="PTHR45674:SF4">
    <property type="entry name" value="DNA LIGASE 1"/>
    <property type="match status" value="1"/>
</dbReference>
<keyword evidence="4" id="KW-0233">DNA recombination</keyword>
<keyword evidence="5" id="KW-0234">DNA repair</keyword>
<dbReference type="SUPFAM" id="SSF117018">
    <property type="entry name" value="ATP-dependent DNA ligase DNA-binding domain"/>
    <property type="match status" value="1"/>
</dbReference>
<comment type="similarity">
    <text evidence="1">Belongs to the ATP-dependent DNA ligase family.</text>
</comment>
<evidence type="ECO:0000256" key="4">
    <source>
        <dbReference type="ARBA" id="ARBA00023172"/>
    </source>
</evidence>
<dbReference type="InterPro" id="IPR036599">
    <property type="entry name" value="DNA_ligase_N_sf"/>
</dbReference>
<dbReference type="InterPro" id="IPR050191">
    <property type="entry name" value="ATP-dep_DNA_ligase"/>
</dbReference>
<proteinExistence type="inferred from homology"/>
<organism evidence="6 7">
    <name type="scientific">Cinchona calisaya</name>
    <dbReference type="NCBI Taxonomy" id="153742"/>
    <lineage>
        <taxon>Eukaryota</taxon>
        <taxon>Viridiplantae</taxon>
        <taxon>Streptophyta</taxon>
        <taxon>Embryophyta</taxon>
        <taxon>Tracheophyta</taxon>
        <taxon>Spermatophyta</taxon>
        <taxon>Magnoliopsida</taxon>
        <taxon>eudicotyledons</taxon>
        <taxon>Gunneridae</taxon>
        <taxon>Pentapetalae</taxon>
        <taxon>asterids</taxon>
        <taxon>lamiids</taxon>
        <taxon>Gentianales</taxon>
        <taxon>Rubiaceae</taxon>
        <taxon>Cinchonoideae</taxon>
        <taxon>Cinchoneae</taxon>
        <taxon>Cinchona</taxon>
    </lineage>
</organism>
<evidence type="ECO:0000313" key="7">
    <source>
        <dbReference type="Proteomes" id="UP001630127"/>
    </source>
</evidence>
<sequence>MFVAKALDAISKESGRIVITETVCNISLADLSLELGYLGLVAKASCSSQSLMRKPEALTVAKVFDTFHLIAKVPMLAKLRIGLAEQTLLVALGHAAVNGDKHSKTPGNIKLSFGKDLPKTCSFSPGVPVGLMLAKPTKGVSEILAKFQDIEFTCEYKYTIRKMVQLRYTVETQKETLDNFLMLPFRGSFIFLIIGIQILSIQMCGLIEPTEVWEVKAADLTISPVHSAASGIADLDKLLHRKIVPGLRSMQVTRNKNCVVKVSSSFDTNSDAFPASQGNYC</sequence>
<protein>
    <submittedName>
        <fullName evidence="6">Uncharacterized protein</fullName>
    </submittedName>
</protein>
<gene>
    <name evidence="6" type="ORF">ACH5RR_021030</name>
</gene>
<keyword evidence="2" id="KW-0436">Ligase</keyword>
<keyword evidence="7" id="KW-1185">Reference proteome</keyword>
<reference evidence="6 7" key="1">
    <citation type="submission" date="2024-11" db="EMBL/GenBank/DDBJ databases">
        <title>A near-complete genome assembly of Cinchona calisaya.</title>
        <authorList>
            <person name="Lian D.C."/>
            <person name="Zhao X.W."/>
            <person name="Wei L."/>
        </authorList>
    </citation>
    <scope>NUCLEOTIDE SEQUENCE [LARGE SCALE GENOMIC DNA]</scope>
    <source>
        <tissue evidence="6">Nenye</tissue>
    </source>
</reference>
<dbReference type="GO" id="GO:0016874">
    <property type="term" value="F:ligase activity"/>
    <property type="evidence" value="ECO:0007669"/>
    <property type="project" value="UniProtKB-KW"/>
</dbReference>